<dbReference type="InterPro" id="IPR003340">
    <property type="entry name" value="B3_DNA-bd"/>
</dbReference>
<keyword evidence="8" id="KW-1185">Reference proteome</keyword>
<dbReference type="EMBL" id="DF973243">
    <property type="protein sequence ID" value="GAU22232.1"/>
    <property type="molecule type" value="Genomic_DNA"/>
</dbReference>
<organism evidence="7 8">
    <name type="scientific">Trifolium subterraneum</name>
    <name type="common">Subterranean clover</name>
    <dbReference type="NCBI Taxonomy" id="3900"/>
    <lineage>
        <taxon>Eukaryota</taxon>
        <taxon>Viridiplantae</taxon>
        <taxon>Streptophyta</taxon>
        <taxon>Embryophyta</taxon>
        <taxon>Tracheophyta</taxon>
        <taxon>Spermatophyta</taxon>
        <taxon>Magnoliopsida</taxon>
        <taxon>eudicotyledons</taxon>
        <taxon>Gunneridae</taxon>
        <taxon>Pentapetalae</taxon>
        <taxon>rosids</taxon>
        <taxon>fabids</taxon>
        <taxon>Fabales</taxon>
        <taxon>Fabaceae</taxon>
        <taxon>Papilionoideae</taxon>
        <taxon>50 kb inversion clade</taxon>
        <taxon>NPAAA clade</taxon>
        <taxon>Hologalegina</taxon>
        <taxon>IRL clade</taxon>
        <taxon>Trifolieae</taxon>
        <taxon>Trifolium</taxon>
    </lineage>
</organism>
<evidence type="ECO:0000256" key="2">
    <source>
        <dbReference type="ARBA" id="ARBA00023015"/>
    </source>
</evidence>
<keyword evidence="5" id="KW-0539">Nucleus</keyword>
<accession>A0A2Z6M9T1</accession>
<feature type="domain" description="TF-B3" evidence="6">
    <location>
        <begin position="85"/>
        <end position="150"/>
    </location>
</feature>
<evidence type="ECO:0000313" key="8">
    <source>
        <dbReference type="Proteomes" id="UP000242715"/>
    </source>
</evidence>
<evidence type="ECO:0000256" key="1">
    <source>
        <dbReference type="ARBA" id="ARBA00004123"/>
    </source>
</evidence>
<dbReference type="PROSITE" id="PS50863">
    <property type="entry name" value="B3"/>
    <property type="match status" value="1"/>
</dbReference>
<evidence type="ECO:0000256" key="3">
    <source>
        <dbReference type="ARBA" id="ARBA00023125"/>
    </source>
</evidence>
<protein>
    <recommendedName>
        <fullName evidence="6">TF-B3 domain-containing protein</fullName>
    </recommendedName>
</protein>
<evidence type="ECO:0000259" key="6">
    <source>
        <dbReference type="PROSITE" id="PS50863"/>
    </source>
</evidence>
<reference evidence="8" key="1">
    <citation type="journal article" date="2017" name="Front. Plant Sci.">
        <title>Climate Clever Clovers: New Paradigm to Reduce the Environmental Footprint of Ruminants by Breeding Low Methanogenic Forages Utilizing Haplotype Variation.</title>
        <authorList>
            <person name="Kaur P."/>
            <person name="Appels R."/>
            <person name="Bayer P.E."/>
            <person name="Keeble-Gagnere G."/>
            <person name="Wang J."/>
            <person name="Hirakawa H."/>
            <person name="Shirasawa K."/>
            <person name="Vercoe P."/>
            <person name="Stefanova K."/>
            <person name="Durmic Z."/>
            <person name="Nichols P."/>
            <person name="Revell C."/>
            <person name="Isobe S.N."/>
            <person name="Edwards D."/>
            <person name="Erskine W."/>
        </authorList>
    </citation>
    <scope>NUCLEOTIDE SEQUENCE [LARGE SCALE GENOMIC DNA]</scope>
    <source>
        <strain evidence="8">cv. Daliak</strain>
    </source>
</reference>
<dbReference type="SUPFAM" id="SSF101936">
    <property type="entry name" value="DNA-binding pseudobarrel domain"/>
    <property type="match status" value="1"/>
</dbReference>
<dbReference type="Pfam" id="PF02362">
    <property type="entry name" value="B3"/>
    <property type="match status" value="1"/>
</dbReference>
<comment type="subcellular location">
    <subcellularLocation>
        <location evidence="1">Nucleus</location>
    </subcellularLocation>
</comment>
<dbReference type="InterPro" id="IPR039218">
    <property type="entry name" value="REM_fam"/>
</dbReference>
<evidence type="ECO:0000256" key="5">
    <source>
        <dbReference type="ARBA" id="ARBA00023242"/>
    </source>
</evidence>
<name>A0A2Z6M9T1_TRISU</name>
<proteinExistence type="predicted"/>
<evidence type="ECO:0000256" key="4">
    <source>
        <dbReference type="ARBA" id="ARBA00023163"/>
    </source>
</evidence>
<dbReference type="GO" id="GO:0005634">
    <property type="term" value="C:nucleus"/>
    <property type="evidence" value="ECO:0007669"/>
    <property type="project" value="UniProtKB-SubCell"/>
</dbReference>
<evidence type="ECO:0000313" key="7">
    <source>
        <dbReference type="EMBL" id="GAU22232.1"/>
    </source>
</evidence>
<sequence>MRITTGFRKFARDNNLLKGVIYHFELIKSEPVVVLQVTTAHTKIPDNFITIFGNELNNVAKVTVPDGRYVHCDFAAKYLKLNVPIKLQNAHGEEWEVFCIPNTFGSSEMRITRGFPNFLRANNLSHGDYCVFELIKKEPVVLIVTMFHMVDYRD</sequence>
<dbReference type="CDD" id="cd10017">
    <property type="entry name" value="B3_DNA"/>
    <property type="match status" value="1"/>
</dbReference>
<dbReference type="InterPro" id="IPR015300">
    <property type="entry name" value="DNA-bd_pseudobarrel_sf"/>
</dbReference>
<keyword evidence="2" id="KW-0805">Transcription regulation</keyword>
<dbReference type="Gene3D" id="2.40.330.10">
    <property type="entry name" value="DNA-binding pseudobarrel domain"/>
    <property type="match status" value="1"/>
</dbReference>
<dbReference type="PANTHER" id="PTHR31674">
    <property type="entry name" value="B3 DOMAIN-CONTAINING PROTEIN REM-LIKE 3-RELATED"/>
    <property type="match status" value="1"/>
</dbReference>
<keyword evidence="3" id="KW-0238">DNA-binding</keyword>
<dbReference type="AlphaFoldDB" id="A0A2Z6M9T1"/>
<dbReference type="GO" id="GO:0003677">
    <property type="term" value="F:DNA binding"/>
    <property type="evidence" value="ECO:0007669"/>
    <property type="project" value="UniProtKB-KW"/>
</dbReference>
<gene>
    <name evidence="7" type="ORF">TSUD_227680</name>
</gene>
<dbReference type="Proteomes" id="UP000242715">
    <property type="component" value="Unassembled WGS sequence"/>
</dbReference>
<dbReference type="PANTHER" id="PTHR31674:SF25">
    <property type="entry name" value="B3 DOMAIN-CONTAINING TRANSCRIPTION FACTOR VRN1-LIKE"/>
    <property type="match status" value="1"/>
</dbReference>
<dbReference type="OrthoDB" id="1399306at2759"/>
<keyword evidence="4" id="KW-0804">Transcription</keyword>